<organism evidence="1 2">
    <name type="scientific">Shimia abyssi</name>
    <dbReference type="NCBI Taxonomy" id="1662395"/>
    <lineage>
        <taxon>Bacteria</taxon>
        <taxon>Pseudomonadati</taxon>
        <taxon>Pseudomonadota</taxon>
        <taxon>Alphaproteobacteria</taxon>
        <taxon>Rhodobacterales</taxon>
        <taxon>Roseobacteraceae</taxon>
    </lineage>
</organism>
<reference evidence="1 2" key="1">
    <citation type="submission" date="2018-03" db="EMBL/GenBank/DDBJ databases">
        <title>Genomic Encyclopedia of Archaeal and Bacterial Type Strains, Phase II (KMG-II): from individual species to whole genera.</title>
        <authorList>
            <person name="Goeker M."/>
        </authorList>
    </citation>
    <scope>NUCLEOTIDE SEQUENCE [LARGE SCALE GENOMIC DNA]</scope>
    <source>
        <strain evidence="1 2">DSM 100673</strain>
    </source>
</reference>
<keyword evidence="2" id="KW-1185">Reference proteome</keyword>
<comment type="caution">
    <text evidence="1">The sequence shown here is derived from an EMBL/GenBank/DDBJ whole genome shotgun (WGS) entry which is preliminary data.</text>
</comment>
<dbReference type="EMBL" id="PYGJ01000001">
    <property type="protein sequence ID" value="PSL21871.1"/>
    <property type="molecule type" value="Genomic_DNA"/>
</dbReference>
<gene>
    <name evidence="1" type="ORF">CLV88_101295</name>
</gene>
<evidence type="ECO:0000313" key="1">
    <source>
        <dbReference type="EMBL" id="PSL21871.1"/>
    </source>
</evidence>
<protein>
    <submittedName>
        <fullName evidence="1">Uncharacterized protein</fullName>
    </submittedName>
</protein>
<proteinExistence type="predicted"/>
<accession>A0A2P8FJF4</accession>
<sequence length="83" mass="9126">MGWVAVTMTETQVIEHYSARYAAEFEDSGAQLEECYAVPGNGVWITVICGSCALGRYREYNVNRLGRFVHGGDMACADEGLKT</sequence>
<evidence type="ECO:0000313" key="2">
    <source>
        <dbReference type="Proteomes" id="UP000240418"/>
    </source>
</evidence>
<name>A0A2P8FJF4_9RHOB</name>
<dbReference type="AlphaFoldDB" id="A0A2P8FJF4"/>
<dbReference type="Proteomes" id="UP000240418">
    <property type="component" value="Unassembled WGS sequence"/>
</dbReference>